<accession>A0ABP6T7W0</accession>
<name>A0ABP6T7W0_9ACTN</name>
<keyword evidence="3" id="KW-1185">Reference proteome</keyword>
<dbReference type="Proteomes" id="UP001501676">
    <property type="component" value="Unassembled WGS sequence"/>
</dbReference>
<proteinExistence type="predicted"/>
<protein>
    <submittedName>
        <fullName evidence="2">Uncharacterized protein</fullName>
    </submittedName>
</protein>
<evidence type="ECO:0000313" key="3">
    <source>
        <dbReference type="Proteomes" id="UP001501676"/>
    </source>
</evidence>
<sequence length="69" mass="7539">MPEHGGQREVPDDGLVGAEQSTQSALRTHHLGGAFNQLAEELVEFEVRQIREGQRNVLGGSWVRGSASR</sequence>
<evidence type="ECO:0000313" key="2">
    <source>
        <dbReference type="EMBL" id="GAA3394913.1"/>
    </source>
</evidence>
<evidence type="ECO:0000256" key="1">
    <source>
        <dbReference type="SAM" id="MobiDB-lite"/>
    </source>
</evidence>
<comment type="caution">
    <text evidence="2">The sequence shown here is derived from an EMBL/GenBank/DDBJ whole genome shotgun (WGS) entry which is preliminary data.</text>
</comment>
<reference evidence="3" key="1">
    <citation type="journal article" date="2019" name="Int. J. Syst. Evol. Microbiol.">
        <title>The Global Catalogue of Microorganisms (GCM) 10K type strain sequencing project: providing services to taxonomists for standard genome sequencing and annotation.</title>
        <authorList>
            <consortium name="The Broad Institute Genomics Platform"/>
            <consortium name="The Broad Institute Genome Sequencing Center for Infectious Disease"/>
            <person name="Wu L."/>
            <person name="Ma J."/>
        </authorList>
    </citation>
    <scope>NUCLEOTIDE SEQUENCE [LARGE SCALE GENOMIC DNA]</scope>
    <source>
        <strain evidence="3">JCM 9458</strain>
    </source>
</reference>
<gene>
    <name evidence="2" type="ORF">GCM10020369_66060</name>
</gene>
<dbReference type="EMBL" id="BAAAYN010000047">
    <property type="protein sequence ID" value="GAA3394913.1"/>
    <property type="molecule type" value="Genomic_DNA"/>
</dbReference>
<organism evidence="2 3">
    <name type="scientific">Cryptosporangium minutisporangium</name>
    <dbReference type="NCBI Taxonomy" id="113569"/>
    <lineage>
        <taxon>Bacteria</taxon>
        <taxon>Bacillati</taxon>
        <taxon>Actinomycetota</taxon>
        <taxon>Actinomycetes</taxon>
        <taxon>Cryptosporangiales</taxon>
        <taxon>Cryptosporangiaceae</taxon>
        <taxon>Cryptosporangium</taxon>
    </lineage>
</organism>
<feature type="region of interest" description="Disordered" evidence="1">
    <location>
        <begin position="1"/>
        <end position="22"/>
    </location>
</feature>
<feature type="compositionally biased region" description="Basic and acidic residues" evidence="1">
    <location>
        <begin position="1"/>
        <end position="11"/>
    </location>
</feature>